<dbReference type="GO" id="GO:0005886">
    <property type="term" value="C:plasma membrane"/>
    <property type="evidence" value="ECO:0007669"/>
    <property type="project" value="TreeGrafter"/>
</dbReference>
<keyword evidence="6 9" id="KW-1015">Disulfide bond</keyword>
<sequence>MSSVNCPVYRLRLTPTANARQPSRTYLTQWKLKHIIFFTCLLIVAFMPSVVSAAKTCRAWQYLDGEQCKSCSNRGCEPGQRILQRCGSGRDVVCEDCSPLAEGYTCEKGVERTCVLCDVQGKKTVRACNRFSQTVCGGCLEGFFAQATSWGKVNCIHCDFDKTNNTDCPAKVVLEKPSGKQDPGASEEVSQQQTHLQSPAMYAMVAMSVTFGAVMLLLLITAVLSTRFGLWQKIKDQLKRRHSPQLSDSFDPENGSGTCTSKRDAPEARETHGVNSTENHREPDVGYHQGHFVAHPASAAVLAIPDYPWPVPDSIEGNSNAHQKLLDKSDKSKELEGTSSPFRITDDEILEDVFVFPGPEVIRKDSESSEGLPSSPVVVLAGQTAQVHKSTKKTPGSNQTANAYRTKLAKYIHRAYEIPLRHDWFNFDRQQHLSAKLDQIPPAASLPNWRTFFETLGHLEKLDMDSVNNARVESPTLALFNVLETRNFMNMLTVGHVLEALDKTKFTGLVDYLCDEIMNTDFSEHTQIEVDEGTIS</sequence>
<evidence type="ECO:0000259" key="12">
    <source>
        <dbReference type="PROSITE" id="PS50050"/>
    </source>
</evidence>
<protein>
    <submittedName>
        <fullName evidence="13">Hypp3706 protein</fullName>
    </submittedName>
</protein>
<comment type="subcellular location">
    <subcellularLocation>
        <location evidence="1">Membrane</location>
        <topology evidence="1">Single-pass membrane protein</topology>
    </subcellularLocation>
</comment>
<reference evidence="13" key="1">
    <citation type="submission" date="2022-01" db="EMBL/GenBank/DDBJ databases">
        <authorList>
            <person name="Braso-Vives M."/>
        </authorList>
    </citation>
    <scope>NUCLEOTIDE SEQUENCE</scope>
</reference>
<evidence type="ECO:0000256" key="8">
    <source>
        <dbReference type="ARBA" id="ARBA00023180"/>
    </source>
</evidence>
<evidence type="ECO:0000256" key="11">
    <source>
        <dbReference type="SAM" id="Phobius"/>
    </source>
</evidence>
<evidence type="ECO:0000313" key="14">
    <source>
        <dbReference type="Proteomes" id="UP000838412"/>
    </source>
</evidence>
<dbReference type="SMART" id="SM00208">
    <property type="entry name" value="TNFR"/>
    <property type="match status" value="2"/>
</dbReference>
<dbReference type="InterPro" id="IPR047526">
    <property type="entry name" value="TNR19/27/EDAR"/>
</dbReference>
<dbReference type="GO" id="GO:0043123">
    <property type="term" value="P:positive regulation of canonical NF-kappaB signal transduction"/>
    <property type="evidence" value="ECO:0007669"/>
    <property type="project" value="InterPro"/>
</dbReference>
<comment type="caution">
    <text evidence="9">Lacks conserved residue(s) required for the propagation of feature annotation.</text>
</comment>
<evidence type="ECO:0000256" key="3">
    <source>
        <dbReference type="ARBA" id="ARBA00022737"/>
    </source>
</evidence>
<accession>A0A8K0EYF4</accession>
<organism evidence="13 14">
    <name type="scientific">Branchiostoma lanceolatum</name>
    <name type="common">Common lancelet</name>
    <name type="synonym">Amphioxus lanceolatum</name>
    <dbReference type="NCBI Taxonomy" id="7740"/>
    <lineage>
        <taxon>Eukaryota</taxon>
        <taxon>Metazoa</taxon>
        <taxon>Chordata</taxon>
        <taxon>Cephalochordata</taxon>
        <taxon>Leptocardii</taxon>
        <taxon>Amphioxiformes</taxon>
        <taxon>Branchiostomatidae</taxon>
        <taxon>Branchiostoma</taxon>
    </lineage>
</organism>
<feature type="disulfide bond" evidence="9">
    <location>
        <begin position="76"/>
        <end position="94"/>
    </location>
</feature>
<evidence type="ECO:0000313" key="13">
    <source>
        <dbReference type="EMBL" id="CAH1267183.1"/>
    </source>
</evidence>
<feature type="transmembrane region" description="Helical" evidence="11">
    <location>
        <begin position="200"/>
        <end position="230"/>
    </location>
</feature>
<keyword evidence="5 11" id="KW-0472">Membrane</keyword>
<dbReference type="PROSITE" id="PS50050">
    <property type="entry name" value="TNFR_NGFR_2"/>
    <property type="match status" value="1"/>
</dbReference>
<evidence type="ECO:0000256" key="5">
    <source>
        <dbReference type="ARBA" id="ARBA00023136"/>
    </source>
</evidence>
<evidence type="ECO:0000256" key="10">
    <source>
        <dbReference type="SAM" id="MobiDB-lite"/>
    </source>
</evidence>
<evidence type="ECO:0000256" key="1">
    <source>
        <dbReference type="ARBA" id="ARBA00004167"/>
    </source>
</evidence>
<keyword evidence="2 11" id="KW-0812">Transmembrane</keyword>
<gene>
    <name evidence="13" type="primary">Hypp3706</name>
    <name evidence="13" type="ORF">BLAG_LOCUS20634</name>
</gene>
<feature type="compositionally biased region" description="Basic and acidic residues" evidence="10">
    <location>
        <begin position="261"/>
        <end position="285"/>
    </location>
</feature>
<dbReference type="CDD" id="cd00185">
    <property type="entry name" value="TNFRSF"/>
    <property type="match status" value="1"/>
</dbReference>
<feature type="repeat" description="TNFR-Cys" evidence="9">
    <location>
        <begin position="56"/>
        <end position="94"/>
    </location>
</feature>
<keyword evidence="7" id="KW-0675">Receptor</keyword>
<dbReference type="PANTHER" id="PTHR12120:SF10">
    <property type="entry name" value="TNFR-CYS DOMAIN-CONTAINING PROTEIN"/>
    <property type="match status" value="1"/>
</dbReference>
<name>A0A8K0EYF4_BRALA</name>
<dbReference type="GO" id="GO:0038023">
    <property type="term" value="F:signaling receptor activity"/>
    <property type="evidence" value="ECO:0007669"/>
    <property type="project" value="InterPro"/>
</dbReference>
<dbReference type="Gene3D" id="2.10.50.10">
    <property type="entry name" value="Tumor Necrosis Factor Receptor, subunit A, domain 2"/>
    <property type="match status" value="1"/>
</dbReference>
<dbReference type="OrthoDB" id="10041531at2759"/>
<dbReference type="Proteomes" id="UP000838412">
    <property type="component" value="Chromosome 6"/>
</dbReference>
<dbReference type="AlphaFoldDB" id="A0A8K0EYF4"/>
<evidence type="ECO:0000256" key="4">
    <source>
        <dbReference type="ARBA" id="ARBA00022989"/>
    </source>
</evidence>
<proteinExistence type="predicted"/>
<keyword evidence="14" id="KW-1185">Reference proteome</keyword>
<feature type="domain" description="TNFR-Cys" evidence="12">
    <location>
        <begin position="56"/>
        <end position="94"/>
    </location>
</feature>
<keyword evidence="3" id="KW-0677">Repeat</keyword>
<dbReference type="InterPro" id="IPR001368">
    <property type="entry name" value="TNFR/NGFR_Cys_rich_reg"/>
</dbReference>
<keyword evidence="8" id="KW-0325">Glycoprotein</keyword>
<keyword evidence="4 11" id="KW-1133">Transmembrane helix</keyword>
<feature type="region of interest" description="Disordered" evidence="10">
    <location>
        <begin position="241"/>
        <end position="288"/>
    </location>
</feature>
<evidence type="ECO:0000256" key="2">
    <source>
        <dbReference type="ARBA" id="ARBA00022692"/>
    </source>
</evidence>
<evidence type="ECO:0000256" key="7">
    <source>
        <dbReference type="ARBA" id="ARBA00023170"/>
    </source>
</evidence>
<dbReference type="GO" id="GO:0046330">
    <property type="term" value="P:positive regulation of JNK cascade"/>
    <property type="evidence" value="ECO:0007669"/>
    <property type="project" value="InterPro"/>
</dbReference>
<evidence type="ECO:0000256" key="6">
    <source>
        <dbReference type="ARBA" id="ARBA00023157"/>
    </source>
</evidence>
<evidence type="ECO:0000256" key="9">
    <source>
        <dbReference type="PROSITE-ProRule" id="PRU00206"/>
    </source>
</evidence>
<dbReference type="PANTHER" id="PTHR12120">
    <property type="entry name" value="TNFR-CYS DOMAIN-CONTAINING PROTEIN"/>
    <property type="match status" value="1"/>
</dbReference>
<dbReference type="EMBL" id="OV696691">
    <property type="protein sequence ID" value="CAH1267183.1"/>
    <property type="molecule type" value="Genomic_DNA"/>
</dbReference>